<reference evidence="3 4" key="1">
    <citation type="submission" date="2022-10" db="EMBL/GenBank/DDBJ databases">
        <title>Defluviimonas sp. nov., isolated from ocean surface sediments.</title>
        <authorList>
            <person name="He W."/>
            <person name="Wang L."/>
            <person name="Zhang D.-F."/>
        </authorList>
    </citation>
    <scope>NUCLEOTIDE SEQUENCE [LARGE SCALE GENOMIC DNA]</scope>
    <source>
        <strain evidence="3 4">WL0050</strain>
    </source>
</reference>
<dbReference type="EMBL" id="JAOWKZ010000003">
    <property type="protein sequence ID" value="MCV2873323.1"/>
    <property type="molecule type" value="Genomic_DNA"/>
</dbReference>
<gene>
    <name evidence="3" type="primary">lpxI</name>
    <name evidence="3" type="ORF">OEZ71_13575</name>
</gene>
<name>A0ABT2ZQC2_9RHOB</name>
<dbReference type="Pfam" id="PF17930">
    <property type="entry name" value="LpxI_N"/>
    <property type="match status" value="1"/>
</dbReference>
<proteinExistence type="predicted"/>
<keyword evidence="3" id="KW-0378">Hydrolase</keyword>
<dbReference type="RefSeq" id="WP_263740531.1">
    <property type="nucleotide sequence ID" value="NZ_JAOWKZ010000003.1"/>
</dbReference>
<dbReference type="InterPro" id="IPR041255">
    <property type="entry name" value="LpxI_N"/>
</dbReference>
<accession>A0ABT2ZQC2</accession>
<dbReference type="InterPro" id="IPR010415">
    <property type="entry name" value="LpxI_C"/>
</dbReference>
<dbReference type="PANTHER" id="PTHR39962">
    <property type="entry name" value="BLL4848 PROTEIN"/>
    <property type="match status" value="1"/>
</dbReference>
<dbReference type="Proteomes" id="UP001652564">
    <property type="component" value="Unassembled WGS sequence"/>
</dbReference>
<evidence type="ECO:0000313" key="4">
    <source>
        <dbReference type="Proteomes" id="UP001652564"/>
    </source>
</evidence>
<dbReference type="GO" id="GO:0016787">
    <property type="term" value="F:hydrolase activity"/>
    <property type="evidence" value="ECO:0007669"/>
    <property type="project" value="UniProtKB-KW"/>
</dbReference>
<feature type="domain" description="LpxI N-terminal" evidence="2">
    <location>
        <begin position="4"/>
        <end position="131"/>
    </location>
</feature>
<dbReference type="Gene3D" id="3.40.50.20">
    <property type="match status" value="1"/>
</dbReference>
<evidence type="ECO:0000313" key="3">
    <source>
        <dbReference type="EMBL" id="MCV2873323.1"/>
    </source>
</evidence>
<dbReference type="InterPro" id="IPR043167">
    <property type="entry name" value="LpxI_C_sf"/>
</dbReference>
<dbReference type="InterPro" id="IPR053174">
    <property type="entry name" value="LpxI"/>
</dbReference>
<keyword evidence="4" id="KW-1185">Reference proteome</keyword>
<dbReference type="Pfam" id="PF06230">
    <property type="entry name" value="LpxI_C"/>
    <property type="match status" value="1"/>
</dbReference>
<protein>
    <submittedName>
        <fullName evidence="3">UDP-2,3-diacylglucosamine diphosphatase LpxI</fullName>
        <ecNumber evidence="3">3.6.1.54</ecNumber>
    </submittedName>
</protein>
<evidence type="ECO:0000259" key="1">
    <source>
        <dbReference type="Pfam" id="PF06230"/>
    </source>
</evidence>
<dbReference type="PANTHER" id="PTHR39962:SF1">
    <property type="entry name" value="LPXI FAMILY PROTEIN"/>
    <property type="match status" value="1"/>
</dbReference>
<dbReference type="Gene3D" id="3.40.140.80">
    <property type="match status" value="1"/>
</dbReference>
<comment type="caution">
    <text evidence="3">The sequence shown here is derived from an EMBL/GenBank/DDBJ whole genome shotgun (WGS) entry which is preliminary data.</text>
</comment>
<evidence type="ECO:0000259" key="2">
    <source>
        <dbReference type="Pfam" id="PF17930"/>
    </source>
</evidence>
<dbReference type="EC" id="3.6.1.54" evidence="3"/>
<feature type="domain" description="LpxI C-terminal" evidence="1">
    <location>
        <begin position="136"/>
        <end position="270"/>
    </location>
</feature>
<sequence length="274" mass="28696">MTRTALIAGQGGLPVRLAAALKASGEAHIIAEMEGFPSDIPGADPVRYRIERLAPFLDHLAREGVTRVVFAGALRRPQIDPELIDARTATLVPRLLGAFQKGDDWLLREVIAIFEDWDFTVVGVSDISPDLVPGAGVITGAPCDNDRRDAARAAEIVAGIGPLDIGQGAVVAQGLCIAVEALPGTDAMLAFVAEHAGRLRPDPNGARGVFYKAPKPGQDRRVDLPTLGPATVAAVAKAGLAGIVWEAGGVILIDREAMIAAAETAGLFLWAREP</sequence>
<organism evidence="3 4">
    <name type="scientific">Albidovulum litorale</name>
    <dbReference type="NCBI Taxonomy" id="2984134"/>
    <lineage>
        <taxon>Bacteria</taxon>
        <taxon>Pseudomonadati</taxon>
        <taxon>Pseudomonadota</taxon>
        <taxon>Alphaproteobacteria</taxon>
        <taxon>Rhodobacterales</taxon>
        <taxon>Paracoccaceae</taxon>
        <taxon>Albidovulum</taxon>
    </lineage>
</organism>